<evidence type="ECO:0000259" key="1">
    <source>
        <dbReference type="Pfam" id="PF14216"/>
    </source>
</evidence>
<name>A0A212SH84_RHOAC</name>
<feature type="domain" description="DUF4326" evidence="1">
    <location>
        <begin position="8"/>
        <end position="82"/>
    </location>
</feature>
<accession>A0A212SH84</accession>
<sequence>MTAVVNKHTHIKTPNDTYIGRGGKWGNPFVIGKDGDRNEVVRKYRCMITANDKLLADIHELKGRNLVCFCAPKLCHGDILKELADRS</sequence>
<dbReference type="Pfam" id="PF14216">
    <property type="entry name" value="DUF4326"/>
    <property type="match status" value="1"/>
</dbReference>
<dbReference type="Proteomes" id="UP000198418">
    <property type="component" value="Unassembled WGS sequence"/>
</dbReference>
<reference evidence="3" key="1">
    <citation type="submission" date="2017-06" db="EMBL/GenBank/DDBJ databases">
        <authorList>
            <person name="Varghese N."/>
            <person name="Submissions S."/>
        </authorList>
    </citation>
    <scope>NUCLEOTIDE SEQUENCE [LARGE SCALE GENOMIC DNA]</scope>
    <source>
        <strain evidence="3">DSM 137</strain>
    </source>
</reference>
<evidence type="ECO:0000313" key="2">
    <source>
        <dbReference type="EMBL" id="SNB85052.1"/>
    </source>
</evidence>
<dbReference type="OrthoDB" id="3483205at2"/>
<gene>
    <name evidence="2" type="ORF">SAMN06265338_1439</name>
</gene>
<dbReference type="EMBL" id="FYDG01000043">
    <property type="protein sequence ID" value="SNB85052.1"/>
    <property type="molecule type" value="Genomic_DNA"/>
</dbReference>
<evidence type="ECO:0000313" key="3">
    <source>
        <dbReference type="Proteomes" id="UP000198418"/>
    </source>
</evidence>
<organism evidence="2 3">
    <name type="scientific">Rhodoblastus acidophilus</name>
    <name type="common">Rhodopseudomonas acidophila</name>
    <dbReference type="NCBI Taxonomy" id="1074"/>
    <lineage>
        <taxon>Bacteria</taxon>
        <taxon>Pseudomonadati</taxon>
        <taxon>Pseudomonadota</taxon>
        <taxon>Alphaproteobacteria</taxon>
        <taxon>Hyphomicrobiales</taxon>
        <taxon>Rhodoblastaceae</taxon>
        <taxon>Rhodoblastus</taxon>
    </lineage>
</organism>
<keyword evidence="3" id="KW-1185">Reference proteome</keyword>
<proteinExistence type="predicted"/>
<protein>
    <recommendedName>
        <fullName evidence="1">DUF4326 domain-containing protein</fullName>
    </recommendedName>
</protein>
<dbReference type="InterPro" id="IPR025475">
    <property type="entry name" value="DUF4326"/>
</dbReference>
<dbReference type="RefSeq" id="WP_088522725.1">
    <property type="nucleotide sequence ID" value="NZ_FYDG01000043.1"/>
</dbReference>
<dbReference type="AlphaFoldDB" id="A0A212SH84"/>